<dbReference type="EMBL" id="SMGD01000013">
    <property type="protein sequence ID" value="TCK51909.1"/>
    <property type="molecule type" value="Genomic_DNA"/>
</dbReference>
<dbReference type="InterPro" id="IPR002347">
    <property type="entry name" value="SDR_fam"/>
</dbReference>
<comment type="similarity">
    <text evidence="1">Belongs to the short-chain dehydrogenases/reductases (SDR) family.</text>
</comment>
<dbReference type="RefSeq" id="WP_131912821.1">
    <property type="nucleotide sequence ID" value="NZ_OU594967.1"/>
</dbReference>
<evidence type="ECO:0000256" key="2">
    <source>
        <dbReference type="ARBA" id="ARBA00023002"/>
    </source>
</evidence>
<evidence type="ECO:0000256" key="1">
    <source>
        <dbReference type="ARBA" id="ARBA00006484"/>
    </source>
</evidence>
<dbReference type="Proteomes" id="UP000295565">
    <property type="component" value="Unassembled WGS sequence"/>
</dbReference>
<organism evidence="3 4">
    <name type="scientific">Celerinatantimonas diazotrophica</name>
    <dbReference type="NCBI Taxonomy" id="412034"/>
    <lineage>
        <taxon>Bacteria</taxon>
        <taxon>Pseudomonadati</taxon>
        <taxon>Pseudomonadota</taxon>
        <taxon>Gammaproteobacteria</taxon>
        <taxon>Celerinatantimonadaceae</taxon>
        <taxon>Celerinatantimonas</taxon>
    </lineage>
</organism>
<reference evidence="3 4" key="1">
    <citation type="submission" date="2019-03" db="EMBL/GenBank/DDBJ databases">
        <title>Genomic Encyclopedia of Type Strains, Phase IV (KMG-IV): sequencing the most valuable type-strain genomes for metagenomic binning, comparative biology and taxonomic classification.</title>
        <authorList>
            <person name="Goeker M."/>
        </authorList>
    </citation>
    <scope>NUCLEOTIDE SEQUENCE [LARGE SCALE GENOMIC DNA]</scope>
    <source>
        <strain evidence="3 4">DSM 18577</strain>
    </source>
</reference>
<dbReference type="PANTHER" id="PTHR43639:SF1">
    <property type="entry name" value="SHORT-CHAIN DEHYDROGENASE_REDUCTASE FAMILY PROTEIN"/>
    <property type="match status" value="1"/>
</dbReference>
<dbReference type="SUPFAM" id="SSF51735">
    <property type="entry name" value="NAD(P)-binding Rossmann-fold domains"/>
    <property type="match status" value="1"/>
</dbReference>
<dbReference type="Pfam" id="PF13561">
    <property type="entry name" value="adh_short_C2"/>
    <property type="match status" value="1"/>
</dbReference>
<dbReference type="GO" id="GO:0016491">
    <property type="term" value="F:oxidoreductase activity"/>
    <property type="evidence" value="ECO:0007669"/>
    <property type="project" value="UniProtKB-KW"/>
</dbReference>
<protein>
    <submittedName>
        <fullName evidence="3">Dihydromonapterin reductase/dihydrofolate reductase</fullName>
    </submittedName>
</protein>
<keyword evidence="4" id="KW-1185">Reference proteome</keyword>
<dbReference type="Gene3D" id="3.40.50.720">
    <property type="entry name" value="NAD(P)-binding Rossmann-like Domain"/>
    <property type="match status" value="1"/>
</dbReference>
<dbReference type="AlphaFoldDB" id="A0A4R1JN14"/>
<dbReference type="PROSITE" id="PS00061">
    <property type="entry name" value="ADH_SHORT"/>
    <property type="match status" value="1"/>
</dbReference>
<sequence>MTKHAFITGIGHRLGYYLACQLLEKGYKVSGHYHQERPNIELLRDQGVTLFQADFCQENSVKDFIGELSHIQQLDVLIHNASAFFPNQSDPWQQAEDLTKLVAVHMQVPLLITEVLKQALSNSDNGCIVAMTDIYVHHPNEHYSAYCASKSGLDSLMQSYARLLAPSVRVNCIEPGPILFLPEHSEAYRQQVMQQTLLNCEGGFEPIWQTLQMILQNQFLTGARIAVDGGRSVAKL</sequence>
<dbReference type="OrthoDB" id="9793499at2"/>
<proteinExistence type="inferred from homology"/>
<accession>A0A4R1JN14</accession>
<comment type="caution">
    <text evidence="3">The sequence shown here is derived from an EMBL/GenBank/DDBJ whole genome shotgun (WGS) entry which is preliminary data.</text>
</comment>
<dbReference type="PRINTS" id="PR00081">
    <property type="entry name" value="GDHRDH"/>
</dbReference>
<dbReference type="InterPro" id="IPR020904">
    <property type="entry name" value="Sc_DH/Rdtase_CS"/>
</dbReference>
<dbReference type="InterPro" id="IPR036291">
    <property type="entry name" value="NAD(P)-bd_dom_sf"/>
</dbReference>
<dbReference type="PANTHER" id="PTHR43639">
    <property type="entry name" value="OXIDOREDUCTASE, SHORT-CHAIN DEHYDROGENASE/REDUCTASE FAMILY (AFU_ORTHOLOGUE AFUA_5G02870)"/>
    <property type="match status" value="1"/>
</dbReference>
<name>A0A4R1JN14_9GAMM</name>
<evidence type="ECO:0000313" key="4">
    <source>
        <dbReference type="Proteomes" id="UP000295565"/>
    </source>
</evidence>
<keyword evidence="2" id="KW-0560">Oxidoreductase</keyword>
<gene>
    <name evidence="3" type="ORF">EV690_1996</name>
</gene>
<evidence type="ECO:0000313" key="3">
    <source>
        <dbReference type="EMBL" id="TCK51909.1"/>
    </source>
</evidence>